<dbReference type="InterPro" id="IPR005548">
    <property type="entry name" value="Cell_div_FtsQ/DivIB_C"/>
</dbReference>
<evidence type="ECO:0000256" key="7">
    <source>
        <dbReference type="ARBA" id="ARBA00023306"/>
    </source>
</evidence>
<dbReference type="EMBL" id="JBHTGP010000011">
    <property type="protein sequence ID" value="MFD0687050.1"/>
    <property type="molecule type" value="Genomic_DNA"/>
</dbReference>
<dbReference type="InterPro" id="IPR013685">
    <property type="entry name" value="POTRA_FtsQ_type"/>
</dbReference>
<evidence type="ECO:0000259" key="10">
    <source>
        <dbReference type="PROSITE" id="PS51779"/>
    </source>
</evidence>
<organism evidence="11 12">
    <name type="scientific">Actinomadura fibrosa</name>
    <dbReference type="NCBI Taxonomy" id="111802"/>
    <lineage>
        <taxon>Bacteria</taxon>
        <taxon>Bacillati</taxon>
        <taxon>Actinomycetota</taxon>
        <taxon>Actinomycetes</taxon>
        <taxon>Streptosporangiales</taxon>
        <taxon>Thermomonosporaceae</taxon>
        <taxon>Actinomadura</taxon>
    </lineage>
</organism>
<comment type="similarity">
    <text evidence="8">Belongs to the FtsQ/DivIB family. FtsQ subfamily.</text>
</comment>
<keyword evidence="6 8" id="KW-0472">Membrane</keyword>
<evidence type="ECO:0000256" key="4">
    <source>
        <dbReference type="ARBA" id="ARBA00022692"/>
    </source>
</evidence>
<feature type="region of interest" description="Disordered" evidence="9">
    <location>
        <begin position="1"/>
        <end position="33"/>
    </location>
</feature>
<dbReference type="GO" id="GO:0051301">
    <property type="term" value="P:cell division"/>
    <property type="evidence" value="ECO:0007669"/>
    <property type="project" value="UniProtKB-KW"/>
</dbReference>
<dbReference type="PANTHER" id="PTHR37820:SF1">
    <property type="entry name" value="CELL DIVISION PROTEIN FTSQ"/>
    <property type="match status" value="1"/>
</dbReference>
<comment type="caution">
    <text evidence="11">The sequence shown here is derived from an EMBL/GenBank/DDBJ whole genome shotgun (WGS) entry which is preliminary data.</text>
</comment>
<evidence type="ECO:0000313" key="11">
    <source>
        <dbReference type="EMBL" id="MFD0687050.1"/>
    </source>
</evidence>
<protein>
    <recommendedName>
        <fullName evidence="8">Cell division protein FtsQ</fullName>
    </recommendedName>
</protein>
<keyword evidence="3 8" id="KW-0132">Cell division</keyword>
<feature type="transmembrane region" description="Helical" evidence="8">
    <location>
        <begin position="40"/>
        <end position="59"/>
    </location>
</feature>
<comment type="function">
    <text evidence="8">Essential cell division protein.</text>
</comment>
<evidence type="ECO:0000256" key="6">
    <source>
        <dbReference type="ARBA" id="ARBA00023136"/>
    </source>
</evidence>
<keyword evidence="2 8" id="KW-1003">Cell membrane</keyword>
<dbReference type="Proteomes" id="UP001597063">
    <property type="component" value="Unassembled WGS sequence"/>
</dbReference>
<feature type="compositionally biased region" description="Pro residues" evidence="9">
    <location>
        <begin position="19"/>
        <end position="29"/>
    </location>
</feature>
<dbReference type="InterPro" id="IPR034746">
    <property type="entry name" value="POTRA"/>
</dbReference>
<evidence type="ECO:0000256" key="5">
    <source>
        <dbReference type="ARBA" id="ARBA00022989"/>
    </source>
</evidence>
<name>A0ABW2XN23_9ACTN</name>
<keyword evidence="12" id="KW-1185">Reference proteome</keyword>
<keyword evidence="5 8" id="KW-1133">Transmembrane helix</keyword>
<sequence length="259" mass="27891">MTEAWTSQREADAHTDPAPAVPGTPPGEPPRARRPGRWKVAFVTLLVLAVLGAVTWVLLGSRLLVVRDVEVSGASLAPDDRIVAAAGIRLGVPMVRLDTGAIKGRVERLREVESAQVVREWPATVHITVRERVPVAVLERAGRFYQLDKYGVTIADGPSRPEGFPTLTVASPGPSDPATLAALKVLSDLPERLRRKLADVEATSPSDVTLRLAKGQTIVWGPAERTEEKARLFEALQRTAAGRNATTIDLSSPEVVTTK</sequence>
<gene>
    <name evidence="8" type="primary">ftsQ</name>
    <name evidence="11" type="ORF">ACFQZM_21300</name>
</gene>
<evidence type="ECO:0000256" key="8">
    <source>
        <dbReference type="HAMAP-Rule" id="MF_00911"/>
    </source>
</evidence>
<evidence type="ECO:0000313" key="12">
    <source>
        <dbReference type="Proteomes" id="UP001597063"/>
    </source>
</evidence>
<reference evidence="12" key="1">
    <citation type="journal article" date="2019" name="Int. J. Syst. Evol. Microbiol.">
        <title>The Global Catalogue of Microorganisms (GCM) 10K type strain sequencing project: providing services to taxonomists for standard genome sequencing and annotation.</title>
        <authorList>
            <consortium name="The Broad Institute Genomics Platform"/>
            <consortium name="The Broad Institute Genome Sequencing Center for Infectious Disease"/>
            <person name="Wu L."/>
            <person name="Ma J."/>
        </authorList>
    </citation>
    <scope>NUCLEOTIDE SEQUENCE [LARGE SCALE GENOMIC DNA]</scope>
    <source>
        <strain evidence="12">JCM 9371</strain>
    </source>
</reference>
<dbReference type="PANTHER" id="PTHR37820">
    <property type="entry name" value="CELL DIVISION PROTEIN DIVIB"/>
    <property type="match status" value="1"/>
</dbReference>
<accession>A0ABW2XN23</accession>
<dbReference type="InterPro" id="IPR026579">
    <property type="entry name" value="FtsQ"/>
</dbReference>
<dbReference type="Gene3D" id="3.10.20.310">
    <property type="entry name" value="membrane protein fhac"/>
    <property type="match status" value="1"/>
</dbReference>
<keyword evidence="4 8" id="KW-0812">Transmembrane</keyword>
<evidence type="ECO:0000256" key="9">
    <source>
        <dbReference type="SAM" id="MobiDB-lite"/>
    </source>
</evidence>
<evidence type="ECO:0000256" key="1">
    <source>
        <dbReference type="ARBA" id="ARBA00004370"/>
    </source>
</evidence>
<evidence type="ECO:0000256" key="3">
    <source>
        <dbReference type="ARBA" id="ARBA00022618"/>
    </source>
</evidence>
<dbReference type="PROSITE" id="PS51779">
    <property type="entry name" value="POTRA"/>
    <property type="match status" value="1"/>
</dbReference>
<evidence type="ECO:0000256" key="2">
    <source>
        <dbReference type="ARBA" id="ARBA00022475"/>
    </source>
</evidence>
<proteinExistence type="inferred from homology"/>
<dbReference type="InterPro" id="IPR050487">
    <property type="entry name" value="FtsQ_DivIB"/>
</dbReference>
<dbReference type="RefSeq" id="WP_131763280.1">
    <property type="nucleotide sequence ID" value="NZ_CAACUY010000315.1"/>
</dbReference>
<dbReference type="Pfam" id="PF03799">
    <property type="entry name" value="FtsQ_DivIB_C"/>
    <property type="match status" value="1"/>
</dbReference>
<dbReference type="Pfam" id="PF08478">
    <property type="entry name" value="POTRA_1"/>
    <property type="match status" value="1"/>
</dbReference>
<dbReference type="HAMAP" id="MF_00911">
    <property type="entry name" value="FtsQ_subfam"/>
    <property type="match status" value="1"/>
</dbReference>
<comment type="subcellular location">
    <subcellularLocation>
        <location evidence="8">Cell membrane</location>
        <topology evidence="8">Single-pass type II membrane protein</topology>
    </subcellularLocation>
    <subcellularLocation>
        <location evidence="1">Membrane</location>
    </subcellularLocation>
    <text evidence="8">Localizes to the division septum.</text>
</comment>
<keyword evidence="7 8" id="KW-0131">Cell cycle</keyword>
<feature type="domain" description="POTRA" evidence="10">
    <location>
        <begin position="64"/>
        <end position="132"/>
    </location>
</feature>